<dbReference type="EMBL" id="CP146612">
    <property type="protein sequence ID" value="WWX26022.1"/>
    <property type="molecule type" value="Genomic_DNA"/>
</dbReference>
<evidence type="ECO:0000313" key="2">
    <source>
        <dbReference type="EMBL" id="WWX26022.1"/>
    </source>
</evidence>
<name>A0ABZ2J534_9CHLR</name>
<feature type="compositionally biased region" description="Acidic residues" evidence="1">
    <location>
        <begin position="73"/>
        <end position="84"/>
    </location>
</feature>
<accession>A0ABZ2J534</accession>
<dbReference type="RefSeq" id="WP_338738770.1">
    <property type="nucleotide sequence ID" value="NZ_CP146612.1"/>
</dbReference>
<dbReference type="Proteomes" id="UP001375370">
    <property type="component" value="Chromosome"/>
</dbReference>
<evidence type="ECO:0000256" key="1">
    <source>
        <dbReference type="SAM" id="MobiDB-lite"/>
    </source>
</evidence>
<gene>
    <name evidence="2" type="ORF">V8247_03400</name>
</gene>
<reference evidence="2 3" key="1">
    <citation type="submission" date="2024-03" db="EMBL/GenBank/DDBJ databases">
        <title>A Dehalogenimonas Isolated from Estuarine Sediments Dihaloeliminates Chlorinated Alkanes.</title>
        <authorList>
            <person name="Yang Y."/>
            <person name="Wang H."/>
        </authorList>
    </citation>
    <scope>NUCLEOTIDE SEQUENCE [LARGE SCALE GENOMIC DNA]</scope>
    <source>
        <strain evidence="2 3">W</strain>
    </source>
</reference>
<evidence type="ECO:0000313" key="3">
    <source>
        <dbReference type="Proteomes" id="UP001375370"/>
    </source>
</evidence>
<organism evidence="2 3">
    <name type="scientific">Candidatus Dehalogenimonas loeffleri</name>
    <dbReference type="NCBI Taxonomy" id="3127115"/>
    <lineage>
        <taxon>Bacteria</taxon>
        <taxon>Bacillati</taxon>
        <taxon>Chloroflexota</taxon>
        <taxon>Dehalococcoidia</taxon>
        <taxon>Dehalococcoidales</taxon>
        <taxon>Dehalococcoidaceae</taxon>
        <taxon>Dehalogenimonas</taxon>
    </lineage>
</organism>
<proteinExistence type="predicted"/>
<protein>
    <submittedName>
        <fullName evidence="2">Uncharacterized protein</fullName>
    </submittedName>
</protein>
<feature type="region of interest" description="Disordered" evidence="1">
    <location>
        <begin position="1"/>
        <end position="90"/>
    </location>
</feature>
<feature type="compositionally biased region" description="Basic and acidic residues" evidence="1">
    <location>
        <begin position="1"/>
        <end position="38"/>
    </location>
</feature>
<sequence>MPNDKADFPQQKSETENQTDKSTKSEDKEAPGEIHPETDNPDELDPRLFSPLQAADAAPPEERIPEIVPTEEPSTDNESEEETDQPPSGS</sequence>
<keyword evidence="3" id="KW-1185">Reference proteome</keyword>